<comment type="caution">
    <text evidence="1">The sequence shown here is derived from an EMBL/GenBank/DDBJ whole genome shotgun (WGS) entry which is preliminary data.</text>
</comment>
<proteinExistence type="predicted"/>
<keyword evidence="2" id="KW-1185">Reference proteome</keyword>
<dbReference type="RefSeq" id="WP_159806958.1">
    <property type="nucleotide sequence ID" value="NZ_BLJE01000002.1"/>
</dbReference>
<gene>
    <name evidence="1" type="ORF">KIN_22800</name>
</gene>
<dbReference type="Proteomes" id="UP000436822">
    <property type="component" value="Unassembled WGS sequence"/>
</dbReference>
<dbReference type="AlphaFoldDB" id="A0A6N6JG50"/>
<reference evidence="1 2" key="1">
    <citation type="submission" date="2019-12" db="EMBL/GenBank/DDBJ databases">
        <title>Litoreibacter badius sp. nov., a novel bacteriochlorophyll a-containing bacterium in the genus Litoreibacter.</title>
        <authorList>
            <person name="Kanamuro M."/>
            <person name="Takabe Y."/>
            <person name="Mori K."/>
            <person name="Takaichi S."/>
            <person name="Hanada S."/>
        </authorList>
    </citation>
    <scope>NUCLEOTIDE SEQUENCE [LARGE SCALE GENOMIC DNA]</scope>
    <source>
        <strain evidence="1 2">K6</strain>
    </source>
</reference>
<sequence length="49" mass="5409">MIRRTITLVLCGLAFYGGIEIERGRVKDRCVDAGGAWEPTRLICIGISE</sequence>
<dbReference type="EMBL" id="BLJE01000002">
    <property type="protein sequence ID" value="GFE65206.1"/>
    <property type="molecule type" value="Genomic_DNA"/>
</dbReference>
<evidence type="ECO:0000313" key="1">
    <source>
        <dbReference type="EMBL" id="GFE65206.1"/>
    </source>
</evidence>
<name>A0A6N6JG50_9RHOB</name>
<organism evidence="1 2">
    <name type="scientific">Litoreibacter roseus</name>
    <dbReference type="NCBI Taxonomy" id="2601869"/>
    <lineage>
        <taxon>Bacteria</taxon>
        <taxon>Pseudomonadati</taxon>
        <taxon>Pseudomonadota</taxon>
        <taxon>Alphaproteobacteria</taxon>
        <taxon>Rhodobacterales</taxon>
        <taxon>Roseobacteraceae</taxon>
        <taxon>Litoreibacter</taxon>
    </lineage>
</organism>
<protein>
    <submittedName>
        <fullName evidence="1">Uncharacterized protein</fullName>
    </submittedName>
</protein>
<accession>A0A6N6JG50</accession>
<evidence type="ECO:0000313" key="2">
    <source>
        <dbReference type="Proteomes" id="UP000436822"/>
    </source>
</evidence>
<dbReference type="OrthoDB" id="7876575at2"/>